<keyword evidence="4" id="KW-1185">Reference proteome</keyword>
<dbReference type="InterPro" id="IPR051678">
    <property type="entry name" value="AGP_Transferase"/>
</dbReference>
<protein>
    <recommendedName>
        <fullName evidence="2">Aminoglycoside phosphotransferase domain-containing protein</fullName>
    </recommendedName>
</protein>
<dbReference type="CDD" id="cd05120">
    <property type="entry name" value="APH_ChoK_like"/>
    <property type="match status" value="1"/>
</dbReference>
<sequence>MDYPEAIVAGNDIYEYFGRRVVEHITQSGRALAIKLMVPPDDGDDYDGNRSEAAMMHYAATQGVRAPKVLGVYDIVTTRPSKPIAVAMVSERASGARLSEIWKDLDSTTQESIKGQLREQLANMRACTSKTIGRLSDTPTYNIYDRLATTRCGPFSDEQAFDEWCLTRVPVGLWGLQRKRWARWLEKERRKPRNNTKFVLTHGDLTPRNIIVDNGRVTGIIDWERSGFFPEYAEYAFAMKLGHSIERWWLPVLKDVLEPCCTKRLKFHQAGRGQRLVKSISQIHKAIGIPYCESSQTKPPPDSAIPSSQFGMQSVY</sequence>
<dbReference type="Proteomes" id="UP000799539">
    <property type="component" value="Unassembled WGS sequence"/>
</dbReference>
<feature type="compositionally biased region" description="Polar residues" evidence="1">
    <location>
        <begin position="305"/>
        <end position="316"/>
    </location>
</feature>
<dbReference type="AlphaFoldDB" id="A0A6A6FWG9"/>
<proteinExistence type="predicted"/>
<feature type="region of interest" description="Disordered" evidence="1">
    <location>
        <begin position="292"/>
        <end position="316"/>
    </location>
</feature>
<feature type="domain" description="Aminoglycoside phosphotransferase" evidence="2">
    <location>
        <begin position="36"/>
        <end position="239"/>
    </location>
</feature>
<dbReference type="Pfam" id="PF01636">
    <property type="entry name" value="APH"/>
    <property type="match status" value="1"/>
</dbReference>
<evidence type="ECO:0000259" key="2">
    <source>
        <dbReference type="Pfam" id="PF01636"/>
    </source>
</evidence>
<evidence type="ECO:0000313" key="3">
    <source>
        <dbReference type="EMBL" id="KAF2217598.1"/>
    </source>
</evidence>
<evidence type="ECO:0000256" key="1">
    <source>
        <dbReference type="SAM" id="MobiDB-lite"/>
    </source>
</evidence>
<accession>A0A6A6FWG9</accession>
<dbReference type="OrthoDB" id="8300194at2759"/>
<dbReference type="Gene3D" id="3.90.1200.10">
    <property type="match status" value="1"/>
</dbReference>
<organism evidence="3 4">
    <name type="scientific">Cercospora zeae-maydis SCOH1-5</name>
    <dbReference type="NCBI Taxonomy" id="717836"/>
    <lineage>
        <taxon>Eukaryota</taxon>
        <taxon>Fungi</taxon>
        <taxon>Dikarya</taxon>
        <taxon>Ascomycota</taxon>
        <taxon>Pezizomycotina</taxon>
        <taxon>Dothideomycetes</taxon>
        <taxon>Dothideomycetidae</taxon>
        <taxon>Mycosphaerellales</taxon>
        <taxon>Mycosphaerellaceae</taxon>
        <taxon>Cercospora</taxon>
    </lineage>
</organism>
<reference evidence="3" key="1">
    <citation type="journal article" date="2020" name="Stud. Mycol.">
        <title>101 Dothideomycetes genomes: a test case for predicting lifestyles and emergence of pathogens.</title>
        <authorList>
            <person name="Haridas S."/>
            <person name="Albert R."/>
            <person name="Binder M."/>
            <person name="Bloem J."/>
            <person name="Labutti K."/>
            <person name="Salamov A."/>
            <person name="Andreopoulos B."/>
            <person name="Baker S."/>
            <person name="Barry K."/>
            <person name="Bills G."/>
            <person name="Bluhm B."/>
            <person name="Cannon C."/>
            <person name="Castanera R."/>
            <person name="Culley D."/>
            <person name="Daum C."/>
            <person name="Ezra D."/>
            <person name="Gonzalez J."/>
            <person name="Henrissat B."/>
            <person name="Kuo A."/>
            <person name="Liang C."/>
            <person name="Lipzen A."/>
            <person name="Lutzoni F."/>
            <person name="Magnuson J."/>
            <person name="Mondo S."/>
            <person name="Nolan M."/>
            <person name="Ohm R."/>
            <person name="Pangilinan J."/>
            <person name="Park H.-J."/>
            <person name="Ramirez L."/>
            <person name="Alfaro M."/>
            <person name="Sun H."/>
            <person name="Tritt A."/>
            <person name="Yoshinaga Y."/>
            <person name="Zwiers L.-H."/>
            <person name="Turgeon B."/>
            <person name="Goodwin S."/>
            <person name="Spatafora J."/>
            <person name="Crous P."/>
            <person name="Grigoriev I."/>
        </authorList>
    </citation>
    <scope>NUCLEOTIDE SEQUENCE</scope>
    <source>
        <strain evidence="3">SCOH1-5</strain>
    </source>
</reference>
<dbReference type="PANTHER" id="PTHR21310">
    <property type="entry name" value="AMINOGLYCOSIDE PHOSPHOTRANSFERASE-RELATED-RELATED"/>
    <property type="match status" value="1"/>
</dbReference>
<gene>
    <name evidence="3" type="ORF">CERZMDRAFT_55043</name>
</gene>
<dbReference type="EMBL" id="ML992662">
    <property type="protein sequence ID" value="KAF2217598.1"/>
    <property type="molecule type" value="Genomic_DNA"/>
</dbReference>
<dbReference type="InterPro" id="IPR002575">
    <property type="entry name" value="Aminoglycoside_PTrfase"/>
</dbReference>
<dbReference type="PANTHER" id="PTHR21310:SF15">
    <property type="entry name" value="AMINOGLYCOSIDE PHOSPHOTRANSFERASE DOMAIN-CONTAINING PROTEIN"/>
    <property type="match status" value="1"/>
</dbReference>
<dbReference type="InterPro" id="IPR011009">
    <property type="entry name" value="Kinase-like_dom_sf"/>
</dbReference>
<name>A0A6A6FWG9_9PEZI</name>
<dbReference type="SUPFAM" id="SSF56112">
    <property type="entry name" value="Protein kinase-like (PK-like)"/>
    <property type="match status" value="1"/>
</dbReference>
<evidence type="ECO:0000313" key="4">
    <source>
        <dbReference type="Proteomes" id="UP000799539"/>
    </source>
</evidence>